<evidence type="ECO:0000313" key="3">
    <source>
        <dbReference type="Proteomes" id="UP000035579"/>
    </source>
</evidence>
<accession>A0AAC8TIE5</accession>
<dbReference type="EMBL" id="CP011509">
    <property type="protein sequence ID" value="AKJ06720.1"/>
    <property type="molecule type" value="Genomic_DNA"/>
</dbReference>
<dbReference type="KEGG" id="age:AA314_08346"/>
<dbReference type="Proteomes" id="UP000035579">
    <property type="component" value="Chromosome"/>
</dbReference>
<gene>
    <name evidence="2" type="ORF">AA314_08346</name>
</gene>
<reference evidence="2 3" key="1">
    <citation type="submission" date="2015-05" db="EMBL/GenBank/DDBJ databases">
        <title>Genome assembly of Archangium gephyra DSM 2261.</title>
        <authorList>
            <person name="Sharma G."/>
            <person name="Subramanian S."/>
        </authorList>
    </citation>
    <scope>NUCLEOTIDE SEQUENCE [LARGE SCALE GENOMIC DNA]</scope>
    <source>
        <strain evidence="2 3">DSM 2261</strain>
    </source>
</reference>
<proteinExistence type="predicted"/>
<evidence type="ECO:0000313" key="2">
    <source>
        <dbReference type="EMBL" id="AKJ06720.1"/>
    </source>
</evidence>
<dbReference type="AlphaFoldDB" id="A0AAC8TIE5"/>
<evidence type="ECO:0000256" key="1">
    <source>
        <dbReference type="SAM" id="MobiDB-lite"/>
    </source>
</evidence>
<name>A0AAC8TIE5_9BACT</name>
<feature type="region of interest" description="Disordered" evidence="1">
    <location>
        <begin position="66"/>
        <end position="99"/>
    </location>
</feature>
<protein>
    <submittedName>
        <fullName evidence="2">Uncharacterized protein</fullName>
    </submittedName>
</protein>
<sequence>MGDLPPGIRTHFHGVFVEAFGSTHSACPTSRNHASPLVCHLQYLSQGLRAGLKSLQARTGKLFSLPPRREELGRPGIRGAVRSSRVAPEASRKAPASVP</sequence>
<organism evidence="2 3">
    <name type="scientific">Archangium gephyra</name>
    <dbReference type="NCBI Taxonomy" id="48"/>
    <lineage>
        <taxon>Bacteria</taxon>
        <taxon>Pseudomonadati</taxon>
        <taxon>Myxococcota</taxon>
        <taxon>Myxococcia</taxon>
        <taxon>Myxococcales</taxon>
        <taxon>Cystobacterineae</taxon>
        <taxon>Archangiaceae</taxon>
        <taxon>Archangium</taxon>
    </lineage>
</organism>